<keyword evidence="4" id="KW-1185">Reference proteome</keyword>
<gene>
    <name evidence="3" type="primary">PocGH01_00080600</name>
    <name evidence="3" type="ORF">POCGH01_00080600</name>
</gene>
<feature type="transmembrane region" description="Helical" evidence="1">
    <location>
        <begin position="157"/>
        <end position="174"/>
    </location>
</feature>
<keyword evidence="2" id="KW-0732">Signal</keyword>
<keyword evidence="1" id="KW-0472">Membrane</keyword>
<name>A0A1D3JC68_PLAOA</name>
<feature type="transmembrane region" description="Helical" evidence="1">
    <location>
        <begin position="131"/>
        <end position="150"/>
    </location>
</feature>
<organism evidence="3 4">
    <name type="scientific">Plasmodium ovale</name>
    <name type="common">malaria parasite P. ovale</name>
    <dbReference type="NCBI Taxonomy" id="36330"/>
    <lineage>
        <taxon>Eukaryota</taxon>
        <taxon>Sar</taxon>
        <taxon>Alveolata</taxon>
        <taxon>Apicomplexa</taxon>
        <taxon>Aconoidasida</taxon>
        <taxon>Haemosporida</taxon>
        <taxon>Plasmodiidae</taxon>
        <taxon>Plasmodium</taxon>
        <taxon>Plasmodium (Plasmodium)</taxon>
    </lineage>
</organism>
<dbReference type="EMBL" id="FLRI01000015">
    <property type="protein sequence ID" value="SBT83008.1"/>
    <property type="molecule type" value="Genomic_DNA"/>
</dbReference>
<dbReference type="VEuPathDB" id="PlasmoDB:POWCR01_000064100"/>
<evidence type="ECO:0000256" key="2">
    <source>
        <dbReference type="SAM" id="SignalP"/>
    </source>
</evidence>
<protein>
    <recommendedName>
        <fullName evidence="5">PIR protein</fullName>
    </recommendedName>
</protein>
<feature type="signal peptide" evidence="2">
    <location>
        <begin position="1"/>
        <end position="17"/>
    </location>
</feature>
<keyword evidence="1" id="KW-1133">Transmembrane helix</keyword>
<feature type="chain" id="PRO_5008915673" description="PIR protein" evidence="2">
    <location>
        <begin position="18"/>
        <end position="189"/>
    </location>
</feature>
<evidence type="ECO:0000313" key="3">
    <source>
        <dbReference type="EMBL" id="SBT83008.1"/>
    </source>
</evidence>
<dbReference type="OrthoDB" id="385260at2759"/>
<reference evidence="3 4" key="1">
    <citation type="submission" date="2016-06" db="EMBL/GenBank/DDBJ databases">
        <authorList>
            <consortium name="Pathogen Informatics"/>
        </authorList>
    </citation>
    <scope>NUCLEOTIDE SEQUENCE [LARGE SCALE GENOMIC DNA]</scope>
    <source>
        <strain evidence="3">PocGH01</strain>
    </source>
</reference>
<evidence type="ECO:0000313" key="4">
    <source>
        <dbReference type="Proteomes" id="UP000242942"/>
    </source>
</evidence>
<dbReference type="Proteomes" id="UP000242942">
    <property type="component" value="Unassembled WGS sequence"/>
</dbReference>
<sequence>MLRLFVSTFIFIQLVWELSCTALDSEFIRSIISSNNTDVPYDSIIYHTYEEKLKLSKEKYGKAKPIRMGDISRYVVRKKPLGERFVKFIGKLDNKVNKFLMRKMVYGFSDPHKKPKGCCGKFTQFLNDNKYFALLTIFVIAGVAVSKISICTTICSLLSILFISVPLLISLYLLKKVLRINYYYYGDDD</sequence>
<proteinExistence type="predicted"/>
<dbReference type="VEuPathDB" id="PlasmoDB:PocGH01_00080600"/>
<evidence type="ECO:0008006" key="5">
    <source>
        <dbReference type="Google" id="ProtNLM"/>
    </source>
</evidence>
<dbReference type="AlphaFoldDB" id="A0A1D3JC68"/>
<keyword evidence="1" id="KW-0812">Transmembrane</keyword>
<accession>A0A1D3JC68</accession>
<evidence type="ECO:0000256" key="1">
    <source>
        <dbReference type="SAM" id="Phobius"/>
    </source>
</evidence>